<evidence type="ECO:0000313" key="1">
    <source>
        <dbReference type="EMBL" id="GIG01875.1"/>
    </source>
</evidence>
<dbReference type="InterPro" id="IPR027417">
    <property type="entry name" value="P-loop_NTPase"/>
</dbReference>
<name>A0A8J3KV86_9ACTN</name>
<dbReference type="GO" id="GO:0043024">
    <property type="term" value="F:ribosomal small subunit binding"/>
    <property type="evidence" value="ECO:0007669"/>
    <property type="project" value="TreeGrafter"/>
</dbReference>
<protein>
    <recommendedName>
        <fullName evidence="3">50S ribosome-binding GTPase</fullName>
    </recommendedName>
</protein>
<dbReference type="Gene3D" id="3.40.50.300">
    <property type="entry name" value="P-loop containing nucleotide triphosphate hydrolases"/>
    <property type="match status" value="1"/>
</dbReference>
<dbReference type="SUPFAM" id="SSF52540">
    <property type="entry name" value="P-loop containing nucleoside triphosphate hydrolases"/>
    <property type="match status" value="1"/>
</dbReference>
<dbReference type="PANTHER" id="PTHR42698">
    <property type="entry name" value="GTPASE ERA"/>
    <property type="match status" value="1"/>
</dbReference>
<comment type="caution">
    <text evidence="1">The sequence shown here is derived from an EMBL/GenBank/DDBJ whole genome shotgun (WGS) entry which is preliminary data.</text>
</comment>
<dbReference type="GO" id="GO:0000028">
    <property type="term" value="P:ribosomal small subunit assembly"/>
    <property type="evidence" value="ECO:0007669"/>
    <property type="project" value="TreeGrafter"/>
</dbReference>
<organism evidence="1 2">
    <name type="scientific">Catellatospora citrea</name>
    <dbReference type="NCBI Taxonomy" id="53366"/>
    <lineage>
        <taxon>Bacteria</taxon>
        <taxon>Bacillati</taxon>
        <taxon>Actinomycetota</taxon>
        <taxon>Actinomycetes</taxon>
        <taxon>Micromonosporales</taxon>
        <taxon>Micromonosporaceae</taxon>
        <taxon>Catellatospora</taxon>
    </lineage>
</organism>
<dbReference type="EMBL" id="BONH01000044">
    <property type="protein sequence ID" value="GIG01875.1"/>
    <property type="molecule type" value="Genomic_DNA"/>
</dbReference>
<gene>
    <name evidence="1" type="ORF">Cci01nite_69680</name>
</gene>
<evidence type="ECO:0008006" key="3">
    <source>
        <dbReference type="Google" id="ProtNLM"/>
    </source>
</evidence>
<dbReference type="RefSeq" id="WP_120317695.1">
    <property type="nucleotide sequence ID" value="NZ_BONH01000044.1"/>
</dbReference>
<dbReference type="AlphaFoldDB" id="A0A8J3KV86"/>
<dbReference type="GO" id="GO:0005525">
    <property type="term" value="F:GTP binding"/>
    <property type="evidence" value="ECO:0007669"/>
    <property type="project" value="InterPro"/>
</dbReference>
<proteinExistence type="predicted"/>
<dbReference type="GO" id="GO:0019843">
    <property type="term" value="F:rRNA binding"/>
    <property type="evidence" value="ECO:0007669"/>
    <property type="project" value="TreeGrafter"/>
</dbReference>
<dbReference type="PANTHER" id="PTHR42698:SF1">
    <property type="entry name" value="GTPASE ERA, MITOCHONDRIAL"/>
    <property type="match status" value="1"/>
</dbReference>
<dbReference type="GO" id="GO:0005829">
    <property type="term" value="C:cytosol"/>
    <property type="evidence" value="ECO:0007669"/>
    <property type="project" value="TreeGrafter"/>
</dbReference>
<keyword evidence="2" id="KW-1185">Reference proteome</keyword>
<dbReference type="Proteomes" id="UP000659904">
    <property type="component" value="Unassembled WGS sequence"/>
</dbReference>
<sequence length="432" mass="46423">MTHSTPGSESVTTKLDMVQQFVDLAGEHLAGEPALENARTVVERSADRLRLARGFTTIALAGTTGSGKSSMFNAFTTIDRSPAGILRPTTSEPYACVWGSLTFADELLDWLGVSSRRRFTRESALDANDEVGLRGMILLDLPDVDSVEPRHRAEVDRLLHLVDVVIWICDPQKYGDQLVHEGYLRQLASSRDGLIVALNQTDRLQPAQLPKVGADLRQLLDEGGLSKVPLVPTSATGEVPALPPAKRGPIKPKPGPFIAERSPRGHSGVSALRALLEPIILRGTLAEESVDRDLTASIADLSKLVGGPASPPSINPLVRGLSSAGTDSARIEQTIQAYAGSAAVGLPGPWAKAVTQAARSRLHELPAALGQAVAFADAQRPRRVWLPGGKKRADQKTEIVLRAEIDKVALRYVVEPVRRALAAYERSRTTLS</sequence>
<accession>A0A8J3KV86</accession>
<dbReference type="InterPro" id="IPR005662">
    <property type="entry name" value="GTPase_Era-like"/>
</dbReference>
<reference evidence="1 2" key="1">
    <citation type="submission" date="2021-01" db="EMBL/GenBank/DDBJ databases">
        <title>Whole genome shotgun sequence of Catellatospora citrea NBRC 14495.</title>
        <authorList>
            <person name="Komaki H."/>
            <person name="Tamura T."/>
        </authorList>
    </citation>
    <scope>NUCLEOTIDE SEQUENCE [LARGE SCALE GENOMIC DNA]</scope>
    <source>
        <strain evidence="1 2">NBRC 14495</strain>
    </source>
</reference>
<evidence type="ECO:0000313" key="2">
    <source>
        <dbReference type="Proteomes" id="UP000659904"/>
    </source>
</evidence>